<dbReference type="InterPro" id="IPR008629">
    <property type="entry name" value="GUN4-like"/>
</dbReference>
<dbReference type="PANTHER" id="PTHR34800">
    <property type="entry name" value="TETRAPYRROLE-BINDING PROTEIN, CHLOROPLASTIC"/>
    <property type="match status" value="1"/>
</dbReference>
<dbReference type="Gene3D" id="1.10.10.1770">
    <property type="entry name" value="Gun4-like"/>
    <property type="match status" value="1"/>
</dbReference>
<dbReference type="CDD" id="cd14014">
    <property type="entry name" value="STKc_PknB_like"/>
    <property type="match status" value="1"/>
</dbReference>
<keyword evidence="3" id="KW-1185">Reference proteome</keyword>
<dbReference type="PANTHER" id="PTHR34800:SF1">
    <property type="entry name" value="TETRAPYRROLE-BINDING PROTEIN, CHLOROPLASTIC"/>
    <property type="match status" value="1"/>
</dbReference>
<feature type="domain" description="Protein kinase" evidence="1">
    <location>
        <begin position="1"/>
        <end position="185"/>
    </location>
</feature>
<gene>
    <name evidence="2" type="ORF">CEP15_15305</name>
</gene>
<evidence type="ECO:0000259" key="1">
    <source>
        <dbReference type="PROSITE" id="PS50011"/>
    </source>
</evidence>
<keyword evidence="2" id="KW-0808">Transferase</keyword>
<dbReference type="SUPFAM" id="SSF140869">
    <property type="entry name" value="GUN4-like"/>
    <property type="match status" value="1"/>
</dbReference>
<dbReference type="InterPro" id="IPR011009">
    <property type="entry name" value="Kinase-like_dom_sf"/>
</dbReference>
<proteinExistence type="predicted"/>
<name>A0ABX4WKY3_9CYAN</name>
<reference evidence="2 3" key="1">
    <citation type="submission" date="2017-06" db="EMBL/GenBank/DDBJ databases">
        <title>Genome variation in co-occurring toxic Cylindrospermopsis raciborskii strains determines phenotypic plasticity.</title>
        <authorList>
            <person name="Willis A."/>
            <person name="Woodhouse J."/>
            <person name="Ongley S."/>
            <person name="Jex A."/>
            <person name="Burford M."/>
            <person name="Neilan B."/>
        </authorList>
    </citation>
    <scope>NUCLEOTIDE SEQUENCE [LARGE SCALE GENOMIC DNA]</scope>
    <source>
        <strain evidence="2 3">C07</strain>
    </source>
</reference>
<evidence type="ECO:0000313" key="2">
    <source>
        <dbReference type="EMBL" id="PNJ93097.1"/>
    </source>
</evidence>
<dbReference type="SUPFAM" id="SSF56112">
    <property type="entry name" value="Protein kinase-like (PK-like)"/>
    <property type="match status" value="1"/>
</dbReference>
<sequence>VLMEYIKGIPLSKYIEKNGQLTEVLALKYIDQISQAIECVHKDNYLHRDIKPDNILLRNNYKDTVLIDFGLARIIATQSMTNSLTHGYAPIEQYQRRANFGPHTDVYALGATLYYVLTANGLRLKGESSPVPAVNRKYDEEELPEPNSYNPSISKKVNDAIMAAMAINPEQRTKNIEEFRKDLGLIESKSLAKKEVLTVKQSEPQKKEPIKAEKSVESEVIPSRYTKLETLLKAQNFREADLETDRVMLAVANRQSEGYLRLEDVKNFPCKELRTIDNLWLKYSQGKFGISVQQEIYKNLGGTKFYDSDIWESFGERVGWRKDGSWLDYNDLNFSLSAPTGHLPFWWWAGGRWSCVSLLSRHVECNP</sequence>
<feature type="non-terminal residue" evidence="2">
    <location>
        <position position="1"/>
    </location>
</feature>
<accession>A0ABX4WKY3</accession>
<dbReference type="GO" id="GO:0004674">
    <property type="term" value="F:protein serine/threonine kinase activity"/>
    <property type="evidence" value="ECO:0007669"/>
    <property type="project" value="UniProtKB-KW"/>
</dbReference>
<dbReference type="Pfam" id="PF00069">
    <property type="entry name" value="Pkinase"/>
    <property type="match status" value="1"/>
</dbReference>
<evidence type="ECO:0000313" key="3">
    <source>
        <dbReference type="Proteomes" id="UP000236284"/>
    </source>
</evidence>
<dbReference type="Pfam" id="PF05419">
    <property type="entry name" value="GUN4"/>
    <property type="match status" value="1"/>
</dbReference>
<dbReference type="Gene3D" id="1.10.510.10">
    <property type="entry name" value="Transferase(Phosphotransferase) domain 1"/>
    <property type="match status" value="1"/>
</dbReference>
<dbReference type="RefSeq" id="WP_180982106.1">
    <property type="nucleotide sequence ID" value="NZ_NJHS01000309.1"/>
</dbReference>
<keyword evidence="2" id="KW-0723">Serine/threonine-protein kinase</keyword>
<protein>
    <submittedName>
        <fullName evidence="2">Serine/threonine protein kinase</fullName>
    </submittedName>
</protein>
<comment type="caution">
    <text evidence="2">The sequence shown here is derived from an EMBL/GenBank/DDBJ whole genome shotgun (WGS) entry which is preliminary data.</text>
</comment>
<dbReference type="InterPro" id="IPR037215">
    <property type="entry name" value="GUN4-like_sf"/>
</dbReference>
<organism evidence="2 3">
    <name type="scientific">Cylindrospermopsis raciborskii C07</name>
    <dbReference type="NCBI Taxonomy" id="2014886"/>
    <lineage>
        <taxon>Bacteria</taxon>
        <taxon>Bacillati</taxon>
        <taxon>Cyanobacteriota</taxon>
        <taxon>Cyanophyceae</taxon>
        <taxon>Nostocales</taxon>
        <taxon>Aphanizomenonaceae</taxon>
        <taxon>Cylindrospermopsis</taxon>
    </lineage>
</organism>
<dbReference type="InterPro" id="IPR000719">
    <property type="entry name" value="Prot_kinase_dom"/>
</dbReference>
<dbReference type="Proteomes" id="UP000236284">
    <property type="component" value="Unassembled WGS sequence"/>
</dbReference>
<dbReference type="PROSITE" id="PS00108">
    <property type="entry name" value="PROTEIN_KINASE_ST"/>
    <property type="match status" value="1"/>
</dbReference>
<dbReference type="EMBL" id="NJHS01000309">
    <property type="protein sequence ID" value="PNJ93097.1"/>
    <property type="molecule type" value="Genomic_DNA"/>
</dbReference>
<dbReference type="InterPro" id="IPR008271">
    <property type="entry name" value="Ser/Thr_kinase_AS"/>
</dbReference>
<dbReference type="CDD" id="cd16383">
    <property type="entry name" value="GUN4"/>
    <property type="match status" value="1"/>
</dbReference>
<dbReference type="Gene3D" id="1.25.40.620">
    <property type="match status" value="1"/>
</dbReference>
<keyword evidence="2" id="KW-0418">Kinase</keyword>
<dbReference type="SMART" id="SM00220">
    <property type="entry name" value="S_TKc"/>
    <property type="match status" value="1"/>
</dbReference>
<dbReference type="PROSITE" id="PS50011">
    <property type="entry name" value="PROTEIN_KINASE_DOM"/>
    <property type="match status" value="1"/>
</dbReference>